<evidence type="ECO:0000256" key="1">
    <source>
        <dbReference type="SAM" id="MobiDB-lite"/>
    </source>
</evidence>
<dbReference type="Gene3D" id="2.60.120.40">
    <property type="match status" value="1"/>
</dbReference>
<dbReference type="InterPro" id="IPR011050">
    <property type="entry name" value="Pectin_lyase_fold/virulence"/>
</dbReference>
<dbReference type="InterPro" id="IPR008983">
    <property type="entry name" value="Tumour_necrosis_fac-like_dom"/>
</dbReference>
<feature type="compositionally biased region" description="Polar residues" evidence="1">
    <location>
        <begin position="1"/>
        <end position="10"/>
    </location>
</feature>
<keyword evidence="4" id="KW-1185">Reference proteome</keyword>
<dbReference type="SUPFAM" id="SSF49842">
    <property type="entry name" value="TNF-like"/>
    <property type="match status" value="1"/>
</dbReference>
<dbReference type="RefSeq" id="WP_377605437.1">
    <property type="nucleotide sequence ID" value="NZ_JBHUME010000012.1"/>
</dbReference>
<reference evidence="4" key="1">
    <citation type="journal article" date="2019" name="Int. J. Syst. Evol. Microbiol.">
        <title>The Global Catalogue of Microorganisms (GCM) 10K type strain sequencing project: providing services to taxonomists for standard genome sequencing and annotation.</title>
        <authorList>
            <consortium name="The Broad Institute Genomics Platform"/>
            <consortium name="The Broad Institute Genome Sequencing Center for Infectious Disease"/>
            <person name="Wu L."/>
            <person name="Ma J."/>
        </authorList>
    </citation>
    <scope>NUCLEOTIDE SEQUENCE [LARGE SCALE GENOMIC DNA]</scope>
    <source>
        <strain evidence="4">KCTC 3950</strain>
    </source>
</reference>
<dbReference type="Proteomes" id="UP001597541">
    <property type="component" value="Unassembled WGS sequence"/>
</dbReference>
<dbReference type="InterPro" id="IPR012334">
    <property type="entry name" value="Pectin_lyas_fold"/>
</dbReference>
<comment type="caution">
    <text evidence="3">The sequence shown here is derived from an EMBL/GenBank/DDBJ whole genome shotgun (WGS) entry which is preliminary data.</text>
</comment>
<evidence type="ECO:0000259" key="2">
    <source>
        <dbReference type="Pfam" id="PF00386"/>
    </source>
</evidence>
<feature type="region of interest" description="Disordered" evidence="1">
    <location>
        <begin position="1"/>
        <end position="20"/>
    </location>
</feature>
<evidence type="ECO:0000313" key="3">
    <source>
        <dbReference type="EMBL" id="MFD2614506.1"/>
    </source>
</evidence>
<gene>
    <name evidence="3" type="ORF">ACFSUF_19005</name>
</gene>
<feature type="domain" description="C1q" evidence="2">
    <location>
        <begin position="394"/>
        <end position="487"/>
    </location>
</feature>
<protein>
    <recommendedName>
        <fullName evidence="2">C1q domain-containing protein</fullName>
    </recommendedName>
</protein>
<dbReference type="EMBL" id="JBHUME010000012">
    <property type="protein sequence ID" value="MFD2614506.1"/>
    <property type="molecule type" value="Genomic_DNA"/>
</dbReference>
<name>A0ABW5PI42_9BACL</name>
<dbReference type="Pfam" id="PF00386">
    <property type="entry name" value="C1q"/>
    <property type="match status" value="1"/>
</dbReference>
<sequence length="511" mass="53319">MANPKTTNLGLNKVDRSNPTTTTFNTKPIIDDNADILDAAFGAAGHTHDGTAGNGPKITSAGLAADAATDTIIGNRTINDANVPAAASARITSLLGQIGNMIKQITGKANWYTSPRTTLENAVKRDGDTMTGNFIAPNVPNSTTAAVTYYVRTDGNDSNNGLSNTAGGAFRTIQKALDSLPKILYHPVTINVAAGTYPEDVVAYGFVYGGTTAGAGGIVIQSANTAQGATNVNSFSFQHSKGRFEIIGFTATTTTKSAFFSVYSSHVLFDSCWVSAVASGQHGYEFTSSQGRITGGAASNRNSGIMVNYYSQVFINGTGGTGNVIGVSSIISSHVGFNTTTAPTGAAAQVASQGGIIVSAVGTLNPWGDNTTSLRSHVRVLPAAAQPVNPNIYTKLQFINEAADHLSEWDTSNSKFTAKSAGVYLVTYSVTFTNTEAQKQYWCSINLNGQQNLSGTAHSSLTGADVQVTASKLLALNAGDTMEFYCQHNNSVARNVSGDGLYTHLQILKVG</sequence>
<organism evidence="3 4">
    <name type="scientific">Paenibacillus gansuensis</name>
    <dbReference type="NCBI Taxonomy" id="306542"/>
    <lineage>
        <taxon>Bacteria</taxon>
        <taxon>Bacillati</taxon>
        <taxon>Bacillota</taxon>
        <taxon>Bacilli</taxon>
        <taxon>Bacillales</taxon>
        <taxon>Paenibacillaceae</taxon>
        <taxon>Paenibacillus</taxon>
    </lineage>
</organism>
<dbReference type="Gene3D" id="2.160.20.10">
    <property type="entry name" value="Single-stranded right-handed beta-helix, Pectin lyase-like"/>
    <property type="match status" value="1"/>
</dbReference>
<dbReference type="InterPro" id="IPR001073">
    <property type="entry name" value="C1q_dom"/>
</dbReference>
<proteinExistence type="predicted"/>
<accession>A0ABW5PI42</accession>
<evidence type="ECO:0000313" key="4">
    <source>
        <dbReference type="Proteomes" id="UP001597541"/>
    </source>
</evidence>
<dbReference type="SUPFAM" id="SSF51126">
    <property type="entry name" value="Pectin lyase-like"/>
    <property type="match status" value="1"/>
</dbReference>